<keyword evidence="5" id="KW-0964">Secreted</keyword>
<evidence type="ECO:0000256" key="13">
    <source>
        <dbReference type="RuleBase" id="RU000489"/>
    </source>
</evidence>
<evidence type="ECO:0000256" key="5">
    <source>
        <dbReference type="ARBA" id="ARBA00022525"/>
    </source>
</evidence>
<dbReference type="AlphaFoldDB" id="A0A9P1H2L2"/>
<evidence type="ECO:0000256" key="14">
    <source>
        <dbReference type="SAM" id="MobiDB-lite"/>
    </source>
</evidence>
<dbReference type="InterPro" id="IPR036861">
    <property type="entry name" value="Endochitinase-like_sf"/>
</dbReference>
<dbReference type="SMART" id="SM00636">
    <property type="entry name" value="Glyco_18"/>
    <property type="match status" value="1"/>
</dbReference>
<evidence type="ECO:0000256" key="8">
    <source>
        <dbReference type="ARBA" id="ARBA00023024"/>
    </source>
</evidence>
<comment type="subcellular location">
    <subcellularLocation>
        <location evidence="2">Secreted</location>
    </subcellularLocation>
</comment>
<dbReference type="InterPro" id="IPR053214">
    <property type="entry name" value="LysM12-like"/>
</dbReference>
<dbReference type="Gene3D" id="3.30.60.10">
    <property type="entry name" value="Endochitinase-like"/>
    <property type="match status" value="1"/>
</dbReference>
<evidence type="ECO:0000256" key="6">
    <source>
        <dbReference type="ARBA" id="ARBA00022669"/>
    </source>
</evidence>
<dbReference type="PANTHER" id="PTHR47700">
    <property type="entry name" value="V CHITINASE, PUTATIVE (AFU_ORTHOLOGUE AFUA_6G13720)-RELATED"/>
    <property type="match status" value="1"/>
</dbReference>
<evidence type="ECO:0000256" key="10">
    <source>
        <dbReference type="ARBA" id="ARBA00023277"/>
    </source>
</evidence>
<dbReference type="GO" id="GO:0000272">
    <property type="term" value="P:polysaccharide catabolic process"/>
    <property type="evidence" value="ECO:0007669"/>
    <property type="project" value="UniProtKB-KW"/>
</dbReference>
<evidence type="ECO:0000256" key="4">
    <source>
        <dbReference type="ARBA" id="ARBA00012729"/>
    </source>
</evidence>
<proteinExistence type="inferred from homology"/>
<keyword evidence="8" id="KW-0146">Chitin degradation</keyword>
<dbReference type="SUPFAM" id="SSF51445">
    <property type="entry name" value="(Trans)glycosidases"/>
    <property type="match status" value="1"/>
</dbReference>
<feature type="compositionally biased region" description="Basic residues" evidence="14">
    <location>
        <begin position="86"/>
        <end position="97"/>
    </location>
</feature>
<keyword evidence="10" id="KW-0119">Carbohydrate metabolism</keyword>
<evidence type="ECO:0000256" key="7">
    <source>
        <dbReference type="ARBA" id="ARBA00022801"/>
    </source>
</evidence>
<dbReference type="InterPro" id="IPR018392">
    <property type="entry name" value="LysM"/>
</dbReference>
<dbReference type="Gene3D" id="3.20.20.80">
    <property type="entry name" value="Glycosidases"/>
    <property type="match status" value="1"/>
</dbReference>
<evidence type="ECO:0000256" key="9">
    <source>
        <dbReference type="ARBA" id="ARBA00023026"/>
    </source>
</evidence>
<keyword evidence="9" id="KW-0843">Virulence</keyword>
<gene>
    <name evidence="18" type="ORF">PPNO1_LOCUS5248</name>
</gene>
<dbReference type="Pfam" id="PF01476">
    <property type="entry name" value="LysM"/>
    <property type="match status" value="1"/>
</dbReference>
<dbReference type="Gene3D" id="3.10.350.10">
    <property type="entry name" value="LysM domain"/>
    <property type="match status" value="1"/>
</dbReference>
<protein>
    <recommendedName>
        <fullName evidence="4">chitinase</fullName>
        <ecNumber evidence="4">3.2.1.14</ecNumber>
    </recommendedName>
</protein>
<name>A0A9P1H2L2_9PEZI</name>
<dbReference type="Pfam" id="PF00187">
    <property type="entry name" value="Chitin_bind_1"/>
    <property type="match status" value="1"/>
</dbReference>
<evidence type="ECO:0000256" key="15">
    <source>
        <dbReference type="SAM" id="SignalP"/>
    </source>
</evidence>
<dbReference type="PROSITE" id="PS51910">
    <property type="entry name" value="GH18_2"/>
    <property type="match status" value="1"/>
</dbReference>
<dbReference type="PROSITE" id="PS01095">
    <property type="entry name" value="GH18_1"/>
    <property type="match status" value="1"/>
</dbReference>
<dbReference type="OrthoDB" id="73875at2759"/>
<dbReference type="InterPro" id="IPR001002">
    <property type="entry name" value="Chitin-bd_1"/>
</dbReference>
<keyword evidence="11 13" id="KW-0326">Glycosidase</keyword>
<dbReference type="Gene3D" id="3.10.50.10">
    <property type="match status" value="1"/>
</dbReference>
<evidence type="ECO:0000259" key="16">
    <source>
        <dbReference type="PROSITE" id="PS51782"/>
    </source>
</evidence>
<dbReference type="SUPFAM" id="SSF57016">
    <property type="entry name" value="Plant lectins/antimicrobial peptides"/>
    <property type="match status" value="1"/>
</dbReference>
<feature type="chain" id="PRO_5040425631" description="chitinase" evidence="15">
    <location>
        <begin position="21"/>
        <end position="669"/>
    </location>
</feature>
<evidence type="ECO:0000259" key="17">
    <source>
        <dbReference type="PROSITE" id="PS51910"/>
    </source>
</evidence>
<comment type="similarity">
    <text evidence="3">Belongs to the glycosyl hydrolase 18 family. Chitinase class V subfamily.</text>
</comment>
<reference evidence="18" key="1">
    <citation type="submission" date="2022-11" db="EMBL/GenBank/DDBJ databases">
        <authorList>
            <person name="Scott C."/>
            <person name="Bruce N."/>
        </authorList>
    </citation>
    <scope>NUCLEOTIDE SEQUENCE</scope>
</reference>
<evidence type="ECO:0000256" key="3">
    <source>
        <dbReference type="ARBA" id="ARBA00008682"/>
    </source>
</evidence>
<dbReference type="InterPro" id="IPR036779">
    <property type="entry name" value="LysM_dom_sf"/>
</dbReference>
<dbReference type="GO" id="GO:0006032">
    <property type="term" value="P:chitin catabolic process"/>
    <property type="evidence" value="ECO:0007669"/>
    <property type="project" value="UniProtKB-KW"/>
</dbReference>
<organism evidence="18 19">
    <name type="scientific">Parascedosporium putredinis</name>
    <dbReference type="NCBI Taxonomy" id="1442378"/>
    <lineage>
        <taxon>Eukaryota</taxon>
        <taxon>Fungi</taxon>
        <taxon>Dikarya</taxon>
        <taxon>Ascomycota</taxon>
        <taxon>Pezizomycotina</taxon>
        <taxon>Sordariomycetes</taxon>
        <taxon>Hypocreomycetidae</taxon>
        <taxon>Microascales</taxon>
        <taxon>Microascaceae</taxon>
        <taxon>Parascedosporium</taxon>
    </lineage>
</organism>
<feature type="region of interest" description="Disordered" evidence="14">
    <location>
        <begin position="48"/>
        <end position="102"/>
    </location>
</feature>
<keyword evidence="15" id="KW-0732">Signal</keyword>
<dbReference type="PROSITE" id="PS51782">
    <property type="entry name" value="LYSM"/>
    <property type="match status" value="1"/>
</dbReference>
<sequence>MVRLATSLLLAAAAPWSSSGVHGAINHDRGRISAAAIGGDPVLARSFPAAAPAKDPSPSQRRPLQRRRQPLPRPSTAHQEQPRDAPRRHRQTRRLPHTRSQAGQGDCALLATLCGISGADFTKYNAWRPDMCSTLMPGDKVCCSAGDPPPKPEPPKRNGDGSCAAYVVEGGDTCSGLAGKFGVTIKDLDQWNAKKTWGWVSCEAGLMKDYTICLSEGDPPLPTPQDGAACGPTMPGTVRPAPGISLADLNPCPLNACCSNWGFCGPFEAHCAVHSPGGDAGPGAVKQGARSTCVSNCERDIKNNSGPPASFSRVGYYQALNLERECLHLRAKNANIDDKYTHMQWAFAEIDSETLKPVIKDPYEQWDDFKSLQLKRIVSFGGWVYSTESATSDVIRRAILEEHETFAENIAQFLEDEGIDGVDIDLEYSDASDVFANGPAIGQEGDGDGYLRFLATLKEKVGKEKSVSIAAPGSFWYLQKFPIDRIARVVDYIVYMTYDFHGQWDYGNADAFDSCDSGRCIRSHVNLTETVNSLSIITKAGVPNNKIYVGEASYGRSVHMAKDGCWEPMCEFTGSRNKSDALPGRCTKDSGYLANAEIAELIEEGSGRSFHDADSDTDILLYKGDYVAYMSETTKETRRAYWKELNFAGTVDWAVDLQSFTADAGGEGE</sequence>
<dbReference type="InterPro" id="IPR029070">
    <property type="entry name" value="Chitinase_insertion_sf"/>
</dbReference>
<dbReference type="GO" id="GO:0008061">
    <property type="term" value="F:chitin binding"/>
    <property type="evidence" value="ECO:0007669"/>
    <property type="project" value="UniProtKB-KW"/>
</dbReference>
<comment type="catalytic activity">
    <reaction evidence="1">
        <text>Random endo-hydrolysis of N-acetyl-beta-D-glucosaminide (1-&gt;4)-beta-linkages in chitin and chitodextrins.</text>
        <dbReference type="EC" id="3.2.1.14"/>
    </reaction>
</comment>
<dbReference type="SUPFAM" id="SSF54556">
    <property type="entry name" value="Chitinase insertion domain"/>
    <property type="match status" value="1"/>
</dbReference>
<dbReference type="SUPFAM" id="SSF54106">
    <property type="entry name" value="LysM domain"/>
    <property type="match status" value="1"/>
</dbReference>
<evidence type="ECO:0000313" key="18">
    <source>
        <dbReference type="EMBL" id="CAI4215537.1"/>
    </source>
</evidence>
<dbReference type="EC" id="3.2.1.14" evidence="4"/>
<dbReference type="GO" id="GO:0008843">
    <property type="term" value="F:endochitinase activity"/>
    <property type="evidence" value="ECO:0007669"/>
    <property type="project" value="UniProtKB-EC"/>
</dbReference>
<feature type="signal peptide" evidence="15">
    <location>
        <begin position="1"/>
        <end position="20"/>
    </location>
</feature>
<dbReference type="Pfam" id="PF00704">
    <property type="entry name" value="Glyco_hydro_18"/>
    <property type="match status" value="1"/>
</dbReference>
<dbReference type="Proteomes" id="UP000838763">
    <property type="component" value="Unassembled WGS sequence"/>
</dbReference>
<comment type="caution">
    <text evidence="18">The sequence shown here is derived from an EMBL/GenBank/DDBJ whole genome shotgun (WGS) entry which is preliminary data.</text>
</comment>
<feature type="domain" description="GH18" evidence="17">
    <location>
        <begin position="311"/>
        <end position="669"/>
    </location>
</feature>
<evidence type="ECO:0000256" key="2">
    <source>
        <dbReference type="ARBA" id="ARBA00004613"/>
    </source>
</evidence>
<feature type="domain" description="LysM" evidence="16">
    <location>
        <begin position="164"/>
        <end position="214"/>
    </location>
</feature>
<dbReference type="GO" id="GO:0005576">
    <property type="term" value="C:extracellular region"/>
    <property type="evidence" value="ECO:0007669"/>
    <property type="project" value="UniProtKB-SubCell"/>
</dbReference>
<keyword evidence="7 13" id="KW-0378">Hydrolase</keyword>
<dbReference type="CDD" id="cd00118">
    <property type="entry name" value="LysM"/>
    <property type="match status" value="1"/>
</dbReference>
<dbReference type="InterPro" id="IPR001579">
    <property type="entry name" value="Glyco_hydro_18_chit_AS"/>
</dbReference>
<dbReference type="InterPro" id="IPR011583">
    <property type="entry name" value="Chitinase_II/V-like_cat"/>
</dbReference>
<dbReference type="CDD" id="cd00035">
    <property type="entry name" value="ChtBD1"/>
    <property type="match status" value="1"/>
</dbReference>
<dbReference type="EMBL" id="CALLCH030000012">
    <property type="protein sequence ID" value="CAI4215537.1"/>
    <property type="molecule type" value="Genomic_DNA"/>
</dbReference>
<evidence type="ECO:0000256" key="11">
    <source>
        <dbReference type="ARBA" id="ARBA00023295"/>
    </source>
</evidence>
<feature type="compositionally biased region" description="Low complexity" evidence="14">
    <location>
        <begin position="48"/>
        <end position="62"/>
    </location>
</feature>
<dbReference type="InterPro" id="IPR017853">
    <property type="entry name" value="GH"/>
</dbReference>
<keyword evidence="19" id="KW-1185">Reference proteome</keyword>
<dbReference type="InterPro" id="IPR001223">
    <property type="entry name" value="Glyco_hydro18_cat"/>
</dbReference>
<accession>A0A9P1H2L2</accession>
<keyword evidence="12" id="KW-0624">Polysaccharide degradation</keyword>
<evidence type="ECO:0000313" key="19">
    <source>
        <dbReference type="Proteomes" id="UP000838763"/>
    </source>
</evidence>
<keyword evidence="6" id="KW-0147">Chitin-binding</keyword>
<evidence type="ECO:0000256" key="1">
    <source>
        <dbReference type="ARBA" id="ARBA00000822"/>
    </source>
</evidence>
<dbReference type="PANTHER" id="PTHR47700:SF2">
    <property type="entry name" value="CHITINASE"/>
    <property type="match status" value="1"/>
</dbReference>
<evidence type="ECO:0000256" key="12">
    <source>
        <dbReference type="ARBA" id="ARBA00023326"/>
    </source>
</evidence>